<dbReference type="EMBL" id="CP007790">
    <property type="protein sequence ID" value="AJK69836.1"/>
    <property type="molecule type" value="Genomic_DNA"/>
</dbReference>
<dbReference type="KEGG" id="cmq:B840_11320"/>
<keyword evidence="4 6" id="KW-1133">Transmembrane helix</keyword>
<accession>A0A0B6TYV2</accession>
<feature type="transmembrane region" description="Helical" evidence="6">
    <location>
        <begin position="51"/>
        <end position="73"/>
    </location>
</feature>
<gene>
    <name evidence="8" type="ORF">B840_11320</name>
</gene>
<evidence type="ECO:0000256" key="4">
    <source>
        <dbReference type="ARBA" id="ARBA00022989"/>
    </source>
</evidence>
<comment type="subcellular location">
    <subcellularLocation>
        <location evidence="6">Cell membrane</location>
        <topology evidence="6">Multi-pass membrane protein</topology>
    </subcellularLocation>
    <subcellularLocation>
        <location evidence="1">Membrane</location>
        <topology evidence="1">Multi-pass membrane protein</topology>
    </subcellularLocation>
</comment>
<dbReference type="PANTHER" id="PTHR30177:SF4">
    <property type="entry name" value="OSMOPROTECTANT IMPORT PERMEASE PROTEIN OSMW"/>
    <property type="match status" value="1"/>
</dbReference>
<dbReference type="PANTHER" id="PTHR30177">
    <property type="entry name" value="GLYCINE BETAINE/L-PROLINE TRANSPORT SYSTEM PERMEASE PROTEIN PROW"/>
    <property type="match status" value="1"/>
</dbReference>
<keyword evidence="5 6" id="KW-0472">Membrane</keyword>
<evidence type="ECO:0000259" key="7">
    <source>
        <dbReference type="PROSITE" id="PS50928"/>
    </source>
</evidence>
<evidence type="ECO:0000256" key="5">
    <source>
        <dbReference type="ARBA" id="ARBA00023136"/>
    </source>
</evidence>
<evidence type="ECO:0000313" key="8">
    <source>
        <dbReference type="EMBL" id="AJK69836.1"/>
    </source>
</evidence>
<dbReference type="GO" id="GO:0031460">
    <property type="term" value="P:glycine betaine transport"/>
    <property type="evidence" value="ECO:0007669"/>
    <property type="project" value="TreeGrafter"/>
</dbReference>
<dbReference type="CDD" id="cd06261">
    <property type="entry name" value="TM_PBP2"/>
    <property type="match status" value="1"/>
</dbReference>
<dbReference type="PROSITE" id="PS50928">
    <property type="entry name" value="ABC_TM1"/>
    <property type="match status" value="1"/>
</dbReference>
<evidence type="ECO:0000256" key="3">
    <source>
        <dbReference type="ARBA" id="ARBA00022692"/>
    </source>
</evidence>
<protein>
    <submittedName>
        <fullName evidence="8">ABC superfamily ATP binding cassette transporter-associated permease</fullName>
    </submittedName>
</protein>
<dbReference type="InterPro" id="IPR051204">
    <property type="entry name" value="ABC_transp_perm/SBD"/>
</dbReference>
<dbReference type="GO" id="GO:0005886">
    <property type="term" value="C:plasma membrane"/>
    <property type="evidence" value="ECO:0007669"/>
    <property type="project" value="UniProtKB-SubCell"/>
</dbReference>
<name>A0A0B6TYV2_9CORY</name>
<dbReference type="InterPro" id="IPR035906">
    <property type="entry name" value="MetI-like_sf"/>
</dbReference>
<dbReference type="STRING" id="1224162.B840_11320"/>
<dbReference type="Proteomes" id="UP000031928">
    <property type="component" value="Chromosome"/>
</dbReference>
<sequence length="214" mass="23104">MRWDWVWANSGRILDLAWAHVNLSWPPILASFLLALPVGWFAHRYRPAREVLVIAAGLLYVIPSLALFVVMPLLLGTSILSPVNVIAAMTLYGVALQVRTTADAFDTVPDSIRQAAVATGYRPWRRVLTVDLPLAGPTLLAGIRVVSASTISLVSVGALIGVASLGTLFTEGFQRSFPTQILVGLVGTVLLAVLFDVLLVLLGRLLMPWRGRVG</sequence>
<dbReference type="GO" id="GO:0055085">
    <property type="term" value="P:transmembrane transport"/>
    <property type="evidence" value="ECO:0007669"/>
    <property type="project" value="InterPro"/>
</dbReference>
<proteinExistence type="inferred from homology"/>
<dbReference type="HOGENOM" id="CLU_046113_7_2_11"/>
<dbReference type="Gene3D" id="1.10.3720.10">
    <property type="entry name" value="MetI-like"/>
    <property type="match status" value="1"/>
</dbReference>
<feature type="transmembrane region" description="Helical" evidence="6">
    <location>
        <begin position="181"/>
        <end position="202"/>
    </location>
</feature>
<organism evidence="8 9">
    <name type="scientific">Corynebacterium marinum DSM 44953</name>
    <dbReference type="NCBI Taxonomy" id="1224162"/>
    <lineage>
        <taxon>Bacteria</taxon>
        <taxon>Bacillati</taxon>
        <taxon>Actinomycetota</taxon>
        <taxon>Actinomycetes</taxon>
        <taxon>Mycobacteriales</taxon>
        <taxon>Corynebacteriaceae</taxon>
        <taxon>Corynebacterium</taxon>
    </lineage>
</organism>
<reference evidence="8 9" key="1">
    <citation type="submission" date="2014-05" db="EMBL/GenBank/DDBJ databases">
        <title>Complete genome sequence of Corynebacterium marinum DSM 44953.</title>
        <authorList>
            <person name="Schaffert L."/>
            <person name="Albersmeier A."/>
            <person name="Kalinowski J."/>
            <person name="Ruckert C."/>
        </authorList>
    </citation>
    <scope>NUCLEOTIDE SEQUENCE [LARGE SCALE GENOMIC DNA]</scope>
    <source>
        <strain evidence="8 9">DSM 44953</strain>
    </source>
</reference>
<evidence type="ECO:0000313" key="9">
    <source>
        <dbReference type="Proteomes" id="UP000031928"/>
    </source>
</evidence>
<evidence type="ECO:0000256" key="1">
    <source>
        <dbReference type="ARBA" id="ARBA00004141"/>
    </source>
</evidence>
<dbReference type="SUPFAM" id="SSF161098">
    <property type="entry name" value="MetI-like"/>
    <property type="match status" value="1"/>
</dbReference>
<feature type="domain" description="ABC transmembrane type-1" evidence="7">
    <location>
        <begin position="17"/>
        <end position="207"/>
    </location>
</feature>
<feature type="transmembrane region" description="Helical" evidence="6">
    <location>
        <begin position="24"/>
        <end position="42"/>
    </location>
</feature>
<feature type="transmembrane region" description="Helical" evidence="6">
    <location>
        <begin position="145"/>
        <end position="169"/>
    </location>
</feature>
<evidence type="ECO:0000256" key="6">
    <source>
        <dbReference type="RuleBase" id="RU363032"/>
    </source>
</evidence>
<keyword evidence="9" id="KW-1185">Reference proteome</keyword>
<dbReference type="RefSeq" id="WP_042622192.1">
    <property type="nucleotide sequence ID" value="NZ_CP007790.1"/>
</dbReference>
<dbReference type="Pfam" id="PF00528">
    <property type="entry name" value="BPD_transp_1"/>
    <property type="match status" value="1"/>
</dbReference>
<dbReference type="AlphaFoldDB" id="A0A0B6TYV2"/>
<keyword evidence="2 6" id="KW-0813">Transport</keyword>
<comment type="similarity">
    <text evidence="6">Belongs to the binding-protein-dependent transport system permease family.</text>
</comment>
<evidence type="ECO:0000256" key="2">
    <source>
        <dbReference type="ARBA" id="ARBA00022448"/>
    </source>
</evidence>
<dbReference type="InterPro" id="IPR000515">
    <property type="entry name" value="MetI-like"/>
</dbReference>
<feature type="transmembrane region" description="Helical" evidence="6">
    <location>
        <begin position="79"/>
        <end position="98"/>
    </location>
</feature>
<dbReference type="OrthoDB" id="3233284at2"/>
<keyword evidence="3 6" id="KW-0812">Transmembrane</keyword>